<gene>
    <name evidence="2" type="ORF">OKA04_23035</name>
</gene>
<dbReference type="RefSeq" id="WP_264503587.1">
    <property type="nucleotide sequence ID" value="NZ_JAPDDS010000020.1"/>
</dbReference>
<dbReference type="PANTHER" id="PTHR33608">
    <property type="entry name" value="BLL2464 PROTEIN"/>
    <property type="match status" value="1"/>
</dbReference>
<keyword evidence="3" id="KW-1185">Reference proteome</keyword>
<dbReference type="Pfam" id="PF01882">
    <property type="entry name" value="DUF58"/>
    <property type="match status" value="1"/>
</dbReference>
<proteinExistence type="predicted"/>
<dbReference type="Proteomes" id="UP001207930">
    <property type="component" value="Unassembled WGS sequence"/>
</dbReference>
<dbReference type="EMBL" id="JAPDDS010000020">
    <property type="protein sequence ID" value="MCW1887631.1"/>
    <property type="molecule type" value="Genomic_DNA"/>
</dbReference>
<sequence length="298" mass="33333">MPEPLESLPPGELTGAAFIRRLETLFLLVRRVLGGSMQADRKSTRKGTGITFADYAEYRHGDDYRAIDWRVYARFDELVIKLFELEEDATVYLLLDMSRSMQTKTAMARKLAAALGYIGLNCQDRVACYGMADELRPLLEASRGRGKVLPFLRSLESATCFGKDTDFNTCVKTLQARHRKKGLVVVVSDFLFPGGFEEGLKRLSGLGHDVHAIQVLSEEDLKCDRKGDLELECVESGKRRKVTVTARELDAYAAAVAEWNEKLRVECARRGIGFTRTLDSEAFDEVIRAILQRGGLAA</sequence>
<dbReference type="CDD" id="cd00198">
    <property type="entry name" value="vWFA"/>
    <property type="match status" value="1"/>
</dbReference>
<protein>
    <submittedName>
        <fullName evidence="2">DUF58 domain-containing protein</fullName>
    </submittedName>
</protein>
<reference evidence="2 3" key="1">
    <citation type="submission" date="2022-10" db="EMBL/GenBank/DDBJ databases">
        <title>Luteolibacter flavescens strain MCCC 1K03193, whole genome shotgun sequencing project.</title>
        <authorList>
            <person name="Zhao G."/>
            <person name="Shen L."/>
        </authorList>
    </citation>
    <scope>NUCLEOTIDE SEQUENCE [LARGE SCALE GENOMIC DNA]</scope>
    <source>
        <strain evidence="2 3">MCCC 1K03193</strain>
    </source>
</reference>
<evidence type="ECO:0000313" key="3">
    <source>
        <dbReference type="Proteomes" id="UP001207930"/>
    </source>
</evidence>
<dbReference type="PANTHER" id="PTHR33608:SF7">
    <property type="entry name" value="DUF58 DOMAIN-CONTAINING PROTEIN"/>
    <property type="match status" value="1"/>
</dbReference>
<evidence type="ECO:0000259" key="1">
    <source>
        <dbReference type="Pfam" id="PF01882"/>
    </source>
</evidence>
<dbReference type="Gene3D" id="3.40.50.410">
    <property type="entry name" value="von Willebrand factor, type A domain"/>
    <property type="match status" value="1"/>
</dbReference>
<evidence type="ECO:0000313" key="2">
    <source>
        <dbReference type="EMBL" id="MCW1887631.1"/>
    </source>
</evidence>
<dbReference type="InterPro" id="IPR036465">
    <property type="entry name" value="vWFA_dom_sf"/>
</dbReference>
<dbReference type="SUPFAM" id="SSF53300">
    <property type="entry name" value="vWA-like"/>
    <property type="match status" value="1"/>
</dbReference>
<feature type="domain" description="DUF58" evidence="1">
    <location>
        <begin position="55"/>
        <end position="258"/>
    </location>
</feature>
<dbReference type="InterPro" id="IPR002881">
    <property type="entry name" value="DUF58"/>
</dbReference>
<comment type="caution">
    <text evidence="2">The sequence shown here is derived from an EMBL/GenBank/DDBJ whole genome shotgun (WGS) entry which is preliminary data.</text>
</comment>
<accession>A0ABT3FWK8</accession>
<name>A0ABT3FWK8_9BACT</name>
<organism evidence="2 3">
    <name type="scientific">Luteolibacter flavescens</name>
    <dbReference type="NCBI Taxonomy" id="1859460"/>
    <lineage>
        <taxon>Bacteria</taxon>
        <taxon>Pseudomonadati</taxon>
        <taxon>Verrucomicrobiota</taxon>
        <taxon>Verrucomicrobiia</taxon>
        <taxon>Verrucomicrobiales</taxon>
        <taxon>Verrucomicrobiaceae</taxon>
        <taxon>Luteolibacter</taxon>
    </lineage>
</organism>